<dbReference type="InterPro" id="IPR003961">
    <property type="entry name" value="FN3_dom"/>
</dbReference>
<organism evidence="4">
    <name type="scientific">Anisakis simplex</name>
    <name type="common">Herring worm</name>
    <dbReference type="NCBI Taxonomy" id="6269"/>
    <lineage>
        <taxon>Eukaryota</taxon>
        <taxon>Metazoa</taxon>
        <taxon>Ecdysozoa</taxon>
        <taxon>Nematoda</taxon>
        <taxon>Chromadorea</taxon>
        <taxon>Rhabditida</taxon>
        <taxon>Spirurina</taxon>
        <taxon>Ascaridomorpha</taxon>
        <taxon>Ascaridoidea</taxon>
        <taxon>Anisakidae</taxon>
        <taxon>Anisakis</taxon>
        <taxon>Anisakis simplex complex</taxon>
    </lineage>
</organism>
<gene>
    <name evidence="2" type="ORF">ASIM_LOCUS7990</name>
</gene>
<dbReference type="EMBL" id="UYRR01020578">
    <property type="protein sequence ID" value="VDK30523.1"/>
    <property type="molecule type" value="Genomic_DNA"/>
</dbReference>
<accession>A0A0M3JKQ9</accession>
<evidence type="ECO:0000259" key="1">
    <source>
        <dbReference type="PROSITE" id="PS50853"/>
    </source>
</evidence>
<name>A0A0M3JKQ9_ANISI</name>
<keyword evidence="3" id="KW-1185">Reference proteome</keyword>
<sequence>MCHQASVEVRILGPGSAPTDIVATLDSLGLHVSWNPPSITNGQIKNYIVYWTADEHKELAHWKQVLVTGNQLRTSIAVDNQTDAFFIRVQSSSVNGAGIVSDTVTSKPSITGSYV</sequence>
<reference evidence="4" key="1">
    <citation type="submission" date="2017-02" db="UniProtKB">
        <authorList>
            <consortium name="WormBaseParasite"/>
        </authorList>
    </citation>
    <scope>IDENTIFICATION</scope>
</reference>
<dbReference type="SUPFAM" id="SSF49265">
    <property type="entry name" value="Fibronectin type III"/>
    <property type="match status" value="1"/>
</dbReference>
<dbReference type="Proteomes" id="UP000267096">
    <property type="component" value="Unassembled WGS sequence"/>
</dbReference>
<dbReference type="PROSITE" id="PS50853">
    <property type="entry name" value="FN3"/>
    <property type="match status" value="1"/>
</dbReference>
<protein>
    <submittedName>
        <fullName evidence="4">Fibronectin type-III domain-containing protein</fullName>
    </submittedName>
</protein>
<dbReference type="AlphaFoldDB" id="A0A0M3JKQ9"/>
<evidence type="ECO:0000313" key="3">
    <source>
        <dbReference type="Proteomes" id="UP000267096"/>
    </source>
</evidence>
<dbReference type="Pfam" id="PF00041">
    <property type="entry name" value="fn3"/>
    <property type="match status" value="1"/>
</dbReference>
<dbReference type="OrthoDB" id="114660at2759"/>
<dbReference type="InterPro" id="IPR036116">
    <property type="entry name" value="FN3_sf"/>
</dbReference>
<evidence type="ECO:0000313" key="4">
    <source>
        <dbReference type="WBParaSite" id="ASIM_0000823501-mRNA-1"/>
    </source>
</evidence>
<feature type="domain" description="Fibronectin type-III" evidence="1">
    <location>
        <begin position="14"/>
        <end position="111"/>
    </location>
</feature>
<dbReference type="InterPro" id="IPR013783">
    <property type="entry name" value="Ig-like_fold"/>
</dbReference>
<proteinExistence type="predicted"/>
<reference evidence="2 3" key="2">
    <citation type="submission" date="2018-11" db="EMBL/GenBank/DDBJ databases">
        <authorList>
            <consortium name="Pathogen Informatics"/>
        </authorList>
    </citation>
    <scope>NUCLEOTIDE SEQUENCE [LARGE SCALE GENOMIC DNA]</scope>
</reference>
<dbReference type="WBParaSite" id="ASIM_0000823501-mRNA-1">
    <property type="protein sequence ID" value="ASIM_0000823501-mRNA-1"/>
    <property type="gene ID" value="ASIM_0000823501"/>
</dbReference>
<evidence type="ECO:0000313" key="2">
    <source>
        <dbReference type="EMBL" id="VDK30523.1"/>
    </source>
</evidence>
<dbReference type="Gene3D" id="2.60.40.10">
    <property type="entry name" value="Immunoglobulins"/>
    <property type="match status" value="1"/>
</dbReference>
<dbReference type="CDD" id="cd00063">
    <property type="entry name" value="FN3"/>
    <property type="match status" value="1"/>
</dbReference>